<dbReference type="AlphaFoldDB" id="A0A1M5A2Q1"/>
<dbReference type="Proteomes" id="UP000184287">
    <property type="component" value="Unassembled WGS sequence"/>
</dbReference>
<keyword evidence="1" id="KW-0732">Signal</keyword>
<feature type="chain" id="PRO_5012544729" description="Glycosyl hydrolase 36 catalytic domain-containing protein" evidence="1">
    <location>
        <begin position="22"/>
        <end position="435"/>
    </location>
</feature>
<dbReference type="GO" id="GO:0005975">
    <property type="term" value="P:carbohydrate metabolic process"/>
    <property type="evidence" value="ECO:0007669"/>
    <property type="project" value="InterPro"/>
</dbReference>
<proteinExistence type="predicted"/>
<name>A0A1M5A2Q1_9SPHI</name>
<gene>
    <name evidence="2" type="ORF">SAMN04488522_102561</name>
</gene>
<sequence length="435" mass="48833">MKSTTIYAFMAVCCLSFSAQAQKQDRKALAKTILADARLDTIQKKALKLLDGFSAGTSYSEIWIRDFNTFIKGSLKVQTKEEVKSKLLMFFKIQGNDGNIVDGVVEAAKAQGGYDYRRSDLLPGWAAHKNTVETDQESSLVQAVKQYVEVTGDQSILTEVIGGRTVLQRIEDAFSYIRKERWSEKYGLVTGATTVDWGDVQPETGWGVSINDKTKMAIDIYDNAMFVMAIHDFLAIAPKGYKTVENWKNIADQVKKNVRKHLWMKDAQKYRPHIYLNGSPFSKNFDEDKILYSGGSICAILADFNTSAEVAEINKQIVAAAGKEKYATIGMTVYPPYPVEEFPNMKAYLYQNAGDWTWFGGRMMGALLNFGMAKEAYEELLPMVDRTLAKKGFFEWYDVQNGEPKGSGNFRGEAGVLYDAITLLKNWAEAESKKN</sequence>
<evidence type="ECO:0008006" key="4">
    <source>
        <dbReference type="Google" id="ProtNLM"/>
    </source>
</evidence>
<evidence type="ECO:0000313" key="3">
    <source>
        <dbReference type="Proteomes" id="UP000184287"/>
    </source>
</evidence>
<evidence type="ECO:0000313" key="2">
    <source>
        <dbReference type="EMBL" id="SHF24524.1"/>
    </source>
</evidence>
<protein>
    <recommendedName>
        <fullName evidence="4">Glycosyl hydrolase 36 catalytic domain-containing protein</fullName>
    </recommendedName>
</protein>
<dbReference type="EMBL" id="FQUQ01000002">
    <property type="protein sequence ID" value="SHF24524.1"/>
    <property type="molecule type" value="Genomic_DNA"/>
</dbReference>
<dbReference type="STRING" id="288992.SAMN04488522_102561"/>
<dbReference type="Gene3D" id="1.50.10.10">
    <property type="match status" value="1"/>
</dbReference>
<dbReference type="SUPFAM" id="SSF48208">
    <property type="entry name" value="Six-hairpin glycosidases"/>
    <property type="match status" value="1"/>
</dbReference>
<dbReference type="InterPro" id="IPR012341">
    <property type="entry name" value="6hp_glycosidase-like_sf"/>
</dbReference>
<evidence type="ECO:0000256" key="1">
    <source>
        <dbReference type="SAM" id="SignalP"/>
    </source>
</evidence>
<accession>A0A1M5A2Q1</accession>
<organism evidence="2 3">
    <name type="scientific">Pedobacter caeni</name>
    <dbReference type="NCBI Taxonomy" id="288992"/>
    <lineage>
        <taxon>Bacteria</taxon>
        <taxon>Pseudomonadati</taxon>
        <taxon>Bacteroidota</taxon>
        <taxon>Sphingobacteriia</taxon>
        <taxon>Sphingobacteriales</taxon>
        <taxon>Sphingobacteriaceae</taxon>
        <taxon>Pedobacter</taxon>
    </lineage>
</organism>
<feature type="signal peptide" evidence="1">
    <location>
        <begin position="1"/>
        <end position="21"/>
    </location>
</feature>
<dbReference type="RefSeq" id="WP_200800920.1">
    <property type="nucleotide sequence ID" value="NZ_FQUQ01000002.1"/>
</dbReference>
<reference evidence="3" key="1">
    <citation type="submission" date="2016-11" db="EMBL/GenBank/DDBJ databases">
        <authorList>
            <person name="Varghese N."/>
            <person name="Submissions S."/>
        </authorList>
    </citation>
    <scope>NUCLEOTIDE SEQUENCE [LARGE SCALE GENOMIC DNA]</scope>
    <source>
        <strain evidence="3">DSM 16990</strain>
    </source>
</reference>
<dbReference type="InterPro" id="IPR008928">
    <property type="entry name" value="6-hairpin_glycosidase_sf"/>
</dbReference>
<keyword evidence="3" id="KW-1185">Reference proteome</keyword>